<sequence length="115" mass="12394">MTGTLITLADTATGTLTGTANTGLGVFNSWIFTPTGATLTLMLIVFGVLAAIRKGSRWVTVTMRIVLVMWLTWVLGGILQAWGVPVRETISLVGGWLPGLLNSILQWFSTLFRIA</sequence>
<keyword evidence="1" id="KW-1133">Transmembrane helix</keyword>
<evidence type="ECO:0000256" key="1">
    <source>
        <dbReference type="SAM" id="Phobius"/>
    </source>
</evidence>
<comment type="caution">
    <text evidence="2">The sequence shown here is derived from an EMBL/GenBank/DDBJ whole genome shotgun (WGS) entry which is preliminary data.</text>
</comment>
<keyword evidence="1" id="KW-0812">Transmembrane</keyword>
<keyword evidence="1" id="KW-0472">Membrane</keyword>
<feature type="transmembrane region" description="Helical" evidence="1">
    <location>
        <begin position="90"/>
        <end position="112"/>
    </location>
</feature>
<proteinExistence type="predicted"/>
<evidence type="ECO:0000313" key="2">
    <source>
        <dbReference type="EMBL" id="OZG48835.1"/>
    </source>
</evidence>
<evidence type="ECO:0000313" key="3">
    <source>
        <dbReference type="Proteomes" id="UP000216454"/>
    </source>
</evidence>
<feature type="transmembrane region" description="Helical" evidence="1">
    <location>
        <begin position="31"/>
        <end position="52"/>
    </location>
</feature>
<accession>A0A261EPQ5</accession>
<dbReference type="AlphaFoldDB" id="A0A261EPQ5"/>
<feature type="transmembrane region" description="Helical" evidence="1">
    <location>
        <begin position="64"/>
        <end position="84"/>
    </location>
</feature>
<organism evidence="2 3">
    <name type="scientific">Pseudoscardovia suis</name>
    <dbReference type="NCBI Taxonomy" id="987063"/>
    <lineage>
        <taxon>Bacteria</taxon>
        <taxon>Bacillati</taxon>
        <taxon>Actinomycetota</taxon>
        <taxon>Actinomycetes</taxon>
        <taxon>Bifidobacteriales</taxon>
        <taxon>Bifidobacteriaceae</taxon>
        <taxon>Pseudoscardovia</taxon>
    </lineage>
</organism>
<gene>
    <name evidence="2" type="ORF">PSSU_1659</name>
</gene>
<dbReference type="Proteomes" id="UP000216454">
    <property type="component" value="Unassembled WGS sequence"/>
</dbReference>
<protein>
    <submittedName>
        <fullName evidence="2">Uncharacterized protein</fullName>
    </submittedName>
</protein>
<dbReference type="EMBL" id="MWWQ01000019">
    <property type="protein sequence ID" value="OZG48835.1"/>
    <property type="molecule type" value="Genomic_DNA"/>
</dbReference>
<dbReference type="OrthoDB" id="9983731at2"/>
<keyword evidence="3" id="KW-1185">Reference proteome</keyword>
<reference evidence="2 3" key="1">
    <citation type="journal article" date="2017" name="BMC Genomics">
        <title>Comparative genomic and phylogenomic analyses of the Bifidobacteriaceae family.</title>
        <authorList>
            <person name="Lugli G.A."/>
            <person name="Milani C."/>
            <person name="Turroni F."/>
            <person name="Duranti S."/>
            <person name="Mancabelli L."/>
            <person name="Mangifesta M."/>
            <person name="Ferrario C."/>
            <person name="Modesto M."/>
            <person name="Mattarelli P."/>
            <person name="Jiri K."/>
            <person name="van Sinderen D."/>
            <person name="Ventura M."/>
        </authorList>
    </citation>
    <scope>NUCLEOTIDE SEQUENCE [LARGE SCALE GENOMIC DNA]</scope>
    <source>
        <strain evidence="2 3">DSM 24744</strain>
    </source>
</reference>
<name>A0A261EPQ5_9BIFI</name>
<dbReference type="RefSeq" id="WP_094691966.1">
    <property type="nucleotide sequence ID" value="NZ_MWWQ01000019.1"/>
</dbReference>